<dbReference type="EnsemblMetazoa" id="SSS_9069s_mrna">
    <property type="protein sequence ID" value="KAF7489039.1"/>
    <property type="gene ID" value="SSS_9069"/>
</dbReference>
<feature type="transmembrane region" description="Helical" evidence="2">
    <location>
        <begin position="1452"/>
        <end position="1474"/>
    </location>
</feature>
<dbReference type="InterPro" id="IPR023298">
    <property type="entry name" value="ATPase_P-typ_TM_dom_sf"/>
</dbReference>
<protein>
    <submittedName>
        <fullName evidence="3">Transmembrane protein 94</fullName>
    </submittedName>
</protein>
<evidence type="ECO:0000256" key="1">
    <source>
        <dbReference type="SAM" id="MobiDB-lite"/>
    </source>
</evidence>
<organism evidence="3">
    <name type="scientific">Sarcoptes scabiei</name>
    <name type="common">Itch mite</name>
    <name type="synonym">Acarus scabiei</name>
    <dbReference type="NCBI Taxonomy" id="52283"/>
    <lineage>
        <taxon>Eukaryota</taxon>
        <taxon>Metazoa</taxon>
        <taxon>Ecdysozoa</taxon>
        <taxon>Arthropoda</taxon>
        <taxon>Chelicerata</taxon>
        <taxon>Arachnida</taxon>
        <taxon>Acari</taxon>
        <taxon>Acariformes</taxon>
        <taxon>Sarcoptiformes</taxon>
        <taxon>Astigmata</taxon>
        <taxon>Psoroptidia</taxon>
        <taxon>Sarcoptoidea</taxon>
        <taxon>Sarcoptidae</taxon>
        <taxon>Sarcoptinae</taxon>
        <taxon>Sarcoptes</taxon>
    </lineage>
</organism>
<dbReference type="SUPFAM" id="SSF81665">
    <property type="entry name" value="Calcium ATPase, transmembrane domain M"/>
    <property type="match status" value="1"/>
</dbReference>
<keyword evidence="2 3" id="KW-0812">Transmembrane</keyword>
<reference evidence="5" key="1">
    <citation type="journal article" date="2020" name="PLoS Negl. Trop. Dis.">
        <title>High-quality nuclear genome for Sarcoptes scabiei-A critical resource for a neglected parasite.</title>
        <authorList>
            <person name="Korhonen P.K."/>
            <person name="Gasser R.B."/>
            <person name="Ma G."/>
            <person name="Wang T."/>
            <person name="Stroehlein A.J."/>
            <person name="Young N.D."/>
            <person name="Ang C.S."/>
            <person name="Fernando D.D."/>
            <person name="Lu H.C."/>
            <person name="Taylor S."/>
            <person name="Reynolds S.L."/>
            <person name="Mofiz E."/>
            <person name="Najaraj S.H."/>
            <person name="Gowda H."/>
            <person name="Madugundu A."/>
            <person name="Renuse S."/>
            <person name="Holt D."/>
            <person name="Pandey A."/>
            <person name="Papenfuss A.T."/>
            <person name="Fischer K."/>
        </authorList>
    </citation>
    <scope>NUCLEOTIDE SEQUENCE [LARGE SCALE GENOMIC DNA]</scope>
</reference>
<dbReference type="InterPro" id="IPR039720">
    <property type="entry name" value="TMEM94"/>
</dbReference>
<feature type="transmembrane region" description="Helical" evidence="2">
    <location>
        <begin position="91"/>
        <end position="111"/>
    </location>
</feature>
<evidence type="ECO:0000313" key="4">
    <source>
        <dbReference type="EnsemblMetazoa" id="KAF7489039.1"/>
    </source>
</evidence>
<feature type="region of interest" description="Disordered" evidence="1">
    <location>
        <begin position="1052"/>
        <end position="1157"/>
    </location>
</feature>
<dbReference type="Proteomes" id="UP000070412">
    <property type="component" value="Unassembled WGS sequence"/>
</dbReference>
<feature type="compositionally biased region" description="Low complexity" evidence="1">
    <location>
        <begin position="1129"/>
        <end position="1138"/>
    </location>
</feature>
<keyword evidence="2" id="KW-0472">Membrane</keyword>
<dbReference type="PANTHER" id="PTHR13219">
    <property type="entry name" value="TRANSMEMBRANE PROTEIN 94"/>
    <property type="match status" value="1"/>
</dbReference>
<dbReference type="PANTHER" id="PTHR13219:SF6">
    <property type="entry name" value="TRANSMEMBRANE PROTEIN 94"/>
    <property type="match status" value="1"/>
</dbReference>
<keyword evidence="2" id="KW-1133">Transmembrane helix</keyword>
<feature type="transmembrane region" description="Helical" evidence="2">
    <location>
        <begin position="1526"/>
        <end position="1549"/>
    </location>
</feature>
<evidence type="ECO:0000313" key="3">
    <source>
        <dbReference type="EMBL" id="KAF7489039.1"/>
    </source>
</evidence>
<dbReference type="OrthoDB" id="5568754at2759"/>
<feature type="region of interest" description="Disordered" evidence="1">
    <location>
        <begin position="915"/>
        <end position="935"/>
    </location>
</feature>
<dbReference type="EMBL" id="WVUK01000065">
    <property type="protein sequence ID" value="KAF7489039.1"/>
    <property type="molecule type" value="Genomic_DNA"/>
</dbReference>
<sequence>MDHFEFDRSSIGGLTTKEAVHKLHKDIEDFLEDFEPNLKSFQSWRKIISDAFSHNSIYSTFRWTSCLFLIISIITYLIAFKMGHFTSSIPLAIEIFTLILVLIINIATIYLNSRSRHFELFLKAQKLSKRIKTMSDDDDLMKRWSEHIHFANLNAPQSPCISLQWTYRDGLLVNLPVSLLVEGDLILLNPGHRSPAKCRKVSKIISDSTNDCFSNSNETQRKDLNYLGPKIEYEFSESFKETTLNRGDIFVAFNDLDQSDSTFTTPRFRRCLRPSKFLITETPYIQDLEQSLQSQMHRKSPTAFEKELRLIFVHCLEHLFVPIIYFLSLIVSIVHYSYVESSGSHFDTGSATIALILLRPVMIILPLLPLALPFLWFILNNYGIIKLNLMYNHLSRNEGKFSESKLSLQNQESFDEDSFDSLNNIHNHLTAEFNLYNSNLNNHHCTQNDYHKNQSMPKNDDSSKKRKYYLDEIDPDIEHLSMDAKLLLQNFLRKFSFLQGDDRDNLWRTANLLHVLGSITALCCVDKKGILSWPNPVADKVFFLSSPKTVAYSRNKTEAIPEGDNLMNEEENNAFDETIPNATNQSKSSNKRHSMLQPLSRAECVQLDITLDKRTEYGLQFDDIYWSRYLSNLKPLGLAILLNTCNQATQEEFIHFNNHIACESLSNEVAVPVVSKRCLCELARQIGFKENAIKDYEYCYQVAIFRHIRPEMIQKGKLAKSLNFSRLRMPLPNMTCAVIRDTYSNQCQLFSQGTGDLILDTCAEYWNGQSLVLLTDYERKKILDFYQRSSLTSYCCSFAYIPLIETGNDVQTSQSSSTSINDTFSSNEFYRNYFLELPPDSSHLFPSQRSLDAHLRGLGMDFHYSYSNVNQNIPGGNEFFDSTTNLNLNSKLAGHHLSSDLTLDQSYDSMTRMNLNDPSKDWKETMKSTNDDRKSSPVFLQHQFNTNRSQQQNIIDDDQHDDDKSMKLLLNQTMKKIVNEVFIGMATLQYQACSDFVRLVELLDSACIRFVHFSKENELRSRVFSEKMGLESGWNCHISLLNDPIASANLQDQDSVDNNENSKPKQTVSDNIDSSESSSGSDLEESCMNQNQDDFAKQQRRKHNSVCSDRSETIGLRSYGQKSREFRSSSKISGISTSNPHRNLSPSPSRNTTASTMTEHSAPIAFDMSNRAKLPKGIANIRPHLENVDNVPLLVSLFTDCTPEATKEMIKIMQEYEEVVCVIGSMANESNMPIFLQADASIGINPMYPHVCLTEPIFPVDPFRQNDPGELNPINLANELIALPCSIKMQRHNAIIFYYLILIARDYMMRMRNLFQFFLSSCLSLTLAQMIASLLFLPPLFSPGIVIWLSLIFIPFLSISLMGIKPDPSVMNVATGKKLHLNKETLVYFFVCYIIKFIPSILICVIIFAIIIQTSCERTKVGRSTLGPCWMFSDVKADGDIKTDLIWSSHLLIGQTIASFFLVLYLVIISIGFVHRNYLLWQRCPFVNYCWLLTSFSLIILHLFVCLLEIYIYVPEVEITEQFIQIIPFYIWIIGFTWPILLISINLFAKRREIKMNNRQQRRARLDFGTKLGMNSPF</sequence>
<reference evidence="4" key="3">
    <citation type="submission" date="2022-06" db="UniProtKB">
        <authorList>
            <consortium name="EnsemblMetazoa"/>
        </authorList>
    </citation>
    <scope>IDENTIFICATION</scope>
</reference>
<proteinExistence type="predicted"/>
<feature type="transmembrane region" description="Helical" evidence="2">
    <location>
        <begin position="1314"/>
        <end position="1337"/>
    </location>
</feature>
<feature type="transmembrane region" description="Helical" evidence="2">
    <location>
        <begin position="1343"/>
        <end position="1364"/>
    </location>
</feature>
<dbReference type="Gene3D" id="1.20.1110.10">
    <property type="entry name" value="Calcium-transporting ATPase, transmembrane domain"/>
    <property type="match status" value="1"/>
</dbReference>
<feature type="compositionally biased region" description="Basic and acidic residues" evidence="1">
    <location>
        <begin position="918"/>
        <end position="935"/>
    </location>
</feature>
<feature type="compositionally biased region" description="Polar residues" evidence="1">
    <location>
        <begin position="1139"/>
        <end position="1157"/>
    </location>
</feature>
<keyword evidence="5" id="KW-1185">Reference proteome</keyword>
<evidence type="ECO:0000256" key="2">
    <source>
        <dbReference type="SAM" id="Phobius"/>
    </source>
</evidence>
<feature type="transmembrane region" description="Helical" evidence="2">
    <location>
        <begin position="61"/>
        <end position="79"/>
    </location>
</feature>
<feature type="transmembrane region" description="Helical" evidence="2">
    <location>
        <begin position="351"/>
        <end position="379"/>
    </location>
</feature>
<feature type="transmembrane region" description="Helical" evidence="2">
    <location>
        <begin position="1486"/>
        <end position="1514"/>
    </location>
</feature>
<feature type="compositionally biased region" description="Polar residues" evidence="1">
    <location>
        <begin position="1052"/>
        <end position="1068"/>
    </location>
</feature>
<feature type="compositionally biased region" description="Low complexity" evidence="1">
    <location>
        <begin position="1069"/>
        <end position="1081"/>
    </location>
</feature>
<reference evidence="3" key="2">
    <citation type="submission" date="2020-01" db="EMBL/GenBank/DDBJ databases">
        <authorList>
            <person name="Korhonen P.K.K."/>
            <person name="Guangxu M.G."/>
            <person name="Wang T.W."/>
            <person name="Stroehlein A.J.S."/>
            <person name="Young N.D."/>
            <person name="Ang C.-S.A."/>
            <person name="Fernando D.W.F."/>
            <person name="Lu H.L."/>
            <person name="Taylor S.T."/>
            <person name="Ehtesham M.E.M."/>
            <person name="Najaraj S.H.N."/>
            <person name="Harsha G.H.G."/>
            <person name="Madugundu A.M."/>
            <person name="Renuse S.R."/>
            <person name="Holt D.H."/>
            <person name="Pandey A.P."/>
            <person name="Papenfuss A.P."/>
            <person name="Gasser R.B.G."/>
            <person name="Fischer K.F."/>
        </authorList>
    </citation>
    <scope>NUCLEOTIDE SEQUENCE</scope>
    <source>
        <strain evidence="3">SSS_KF_BRIS2020</strain>
    </source>
</reference>
<accession>A0A834R127</accession>
<name>A0A834R127_SARSC</name>
<evidence type="ECO:0000313" key="5">
    <source>
        <dbReference type="Proteomes" id="UP000070412"/>
    </source>
</evidence>
<feature type="transmembrane region" description="Helical" evidence="2">
    <location>
        <begin position="319"/>
        <end position="339"/>
    </location>
</feature>
<feature type="transmembrane region" description="Helical" evidence="2">
    <location>
        <begin position="1385"/>
        <end position="1412"/>
    </location>
</feature>
<gene>
    <name evidence="3" type="ORF">SSS_9069</name>
</gene>